<keyword evidence="3" id="KW-1185">Reference proteome</keyword>
<reference evidence="2 3" key="1">
    <citation type="submission" date="2019-06" db="EMBL/GenBank/DDBJ databases">
        <title>Sulfurimonas gotlandica sp. nov., a chemoautotrophic and psychrotolerant epsilonproteobacterium isolated from a pelagic redoxcline, and an emended description of the genus Sulfurimonas.</title>
        <authorList>
            <person name="Wang S."/>
            <person name="Jiang L."/>
            <person name="Shao Z."/>
        </authorList>
    </citation>
    <scope>NUCLEOTIDE SEQUENCE [LARGE SCALE GENOMIC DNA]</scope>
    <source>
        <strain evidence="2 3">B2</strain>
    </source>
</reference>
<sequence>MKINIEDYLHKIDTAFKDKPKRDIQMIYVMLVVGIFAFSYLLFWDSSFKGFEKTRAKVVSLEKKINTDEMYLQRNPESIIVNLNNEIKRIDQKTALTKESNNYIKSKIETISFLIYDEQRWGEYLDSITTNAQKYNMKLSEFTNKYAKTGKSFGHVLDISVKGTGSYTNSLKFINALEQSELVVDLHDFSITAEDRKLYSDLNLSVWGIAY</sequence>
<keyword evidence="1" id="KW-1133">Transmembrane helix</keyword>
<gene>
    <name evidence="2" type="ORF">FJR03_03855</name>
</gene>
<accession>A0A7M1AU27</accession>
<dbReference type="EMBL" id="CP041165">
    <property type="protein sequence ID" value="QOP40919.1"/>
    <property type="molecule type" value="Genomic_DNA"/>
</dbReference>
<dbReference type="Proteomes" id="UP000593910">
    <property type="component" value="Chromosome"/>
</dbReference>
<keyword evidence="1" id="KW-0472">Membrane</keyword>
<proteinExistence type="predicted"/>
<keyword evidence="1" id="KW-0812">Transmembrane</keyword>
<evidence type="ECO:0000313" key="2">
    <source>
        <dbReference type="EMBL" id="QOP40919.1"/>
    </source>
</evidence>
<dbReference type="AlphaFoldDB" id="A0A7M1AU27"/>
<dbReference type="InterPro" id="IPR014717">
    <property type="entry name" value="Transl_elong_EF1B/ribsomal_bS6"/>
</dbReference>
<feature type="transmembrane region" description="Helical" evidence="1">
    <location>
        <begin position="26"/>
        <end position="44"/>
    </location>
</feature>
<protein>
    <recommendedName>
        <fullName evidence="4">Type 4a pilus biogenesis protein PilO</fullName>
    </recommendedName>
</protein>
<evidence type="ECO:0000256" key="1">
    <source>
        <dbReference type="SAM" id="Phobius"/>
    </source>
</evidence>
<evidence type="ECO:0000313" key="3">
    <source>
        <dbReference type="Proteomes" id="UP000593910"/>
    </source>
</evidence>
<dbReference type="Gene3D" id="3.30.70.60">
    <property type="match status" value="1"/>
</dbReference>
<dbReference type="KEGG" id="smax:FJR03_03855"/>
<dbReference type="RefSeq" id="WP_193114341.1">
    <property type="nucleotide sequence ID" value="NZ_CP041165.1"/>
</dbReference>
<name>A0A7M1AU27_9BACT</name>
<evidence type="ECO:0008006" key="4">
    <source>
        <dbReference type="Google" id="ProtNLM"/>
    </source>
</evidence>
<organism evidence="2 3">
    <name type="scientific">Sulfurimonas marina</name>
    <dbReference type="NCBI Taxonomy" id="2590551"/>
    <lineage>
        <taxon>Bacteria</taxon>
        <taxon>Pseudomonadati</taxon>
        <taxon>Campylobacterota</taxon>
        <taxon>Epsilonproteobacteria</taxon>
        <taxon>Campylobacterales</taxon>
        <taxon>Sulfurimonadaceae</taxon>
        <taxon>Sulfurimonas</taxon>
    </lineage>
</organism>